<evidence type="ECO:0000313" key="2">
    <source>
        <dbReference type="Proteomes" id="UP000464208"/>
    </source>
</evidence>
<dbReference type="EMBL" id="MN655998">
    <property type="protein sequence ID" value="QHB48657.1"/>
    <property type="molecule type" value="Genomic_DNA"/>
</dbReference>
<sequence>MIEDCIMVQKTYKLYPAKSSNDAVFERGRYYTFRNAESAEEFVKRYPQHNKFLYGVLHRGFKVLTVNVMGKVYLVETHDYEGASIMIDASERKYFKRITKKQFEEMKPVKKEESLEDLINLFGKVRSISFAIEDDITDNKIFIKNAEDLKEFLIENRSRLETFLESEIIRHDTYAKFSADKVAELKEIQKSL</sequence>
<name>A0A6B9LPZ9_9CAUD</name>
<proteinExistence type="predicted"/>
<organism evidence="1 2">
    <name type="scientific">Escherichia phage E26</name>
    <dbReference type="NCBI Taxonomy" id="2675201"/>
    <lineage>
        <taxon>Viruses</taxon>
        <taxon>Duplodnaviria</taxon>
        <taxon>Heunggongvirae</taxon>
        <taxon>Uroviricota</taxon>
        <taxon>Caudoviricetes</taxon>
        <taxon>Pantevenvirales</taxon>
        <taxon>Straboviridae</taxon>
        <taxon>Krischvirus</taxon>
        <taxon>Krischvirus gec3s</taxon>
    </lineage>
</organism>
<accession>A0A6B9LPZ9</accession>
<evidence type="ECO:0000313" key="1">
    <source>
        <dbReference type="EMBL" id="QHB48657.1"/>
    </source>
</evidence>
<dbReference type="Proteomes" id="UP000464208">
    <property type="component" value="Segment"/>
</dbReference>
<protein>
    <submittedName>
        <fullName evidence="1">Uncharacterized protein</fullName>
    </submittedName>
</protein>
<reference evidence="1 2" key="1">
    <citation type="submission" date="2019-11" db="EMBL/GenBank/DDBJ databases">
        <authorList>
            <person name="Wei B."/>
        </authorList>
    </citation>
    <scope>NUCLEOTIDE SEQUENCE [LARGE SCALE GENOMIC DNA]</scope>
</reference>